<dbReference type="PANTHER" id="PTHR23308">
    <property type="entry name" value="NUCLEAR INHIBITOR OF PROTEIN PHOSPHATASE-1"/>
    <property type="match status" value="1"/>
</dbReference>
<dbReference type="InterPro" id="IPR050923">
    <property type="entry name" value="Cell_Proc_Reg/RNA_Proc"/>
</dbReference>
<dbReference type="InterPro" id="IPR008984">
    <property type="entry name" value="SMAD_FHA_dom_sf"/>
</dbReference>
<accession>A0AA38CHH4</accession>
<feature type="domain" description="FHA" evidence="1">
    <location>
        <begin position="69"/>
        <end position="119"/>
    </location>
</feature>
<keyword evidence="3" id="KW-1185">Reference proteome</keyword>
<comment type="caution">
    <text evidence="2">The sequence shown here is derived from an EMBL/GenBank/DDBJ whole genome shotgun (WGS) entry which is preliminary data.</text>
</comment>
<dbReference type="Gene3D" id="2.60.200.20">
    <property type="match status" value="1"/>
</dbReference>
<reference evidence="2 3" key="1">
    <citation type="journal article" date="2021" name="Nat. Plants">
        <title>The Taxus genome provides insights into paclitaxel biosynthesis.</title>
        <authorList>
            <person name="Xiong X."/>
            <person name="Gou J."/>
            <person name="Liao Q."/>
            <person name="Li Y."/>
            <person name="Zhou Q."/>
            <person name="Bi G."/>
            <person name="Li C."/>
            <person name="Du R."/>
            <person name="Wang X."/>
            <person name="Sun T."/>
            <person name="Guo L."/>
            <person name="Liang H."/>
            <person name="Lu P."/>
            <person name="Wu Y."/>
            <person name="Zhang Z."/>
            <person name="Ro D.K."/>
            <person name="Shang Y."/>
            <person name="Huang S."/>
            <person name="Yan J."/>
        </authorList>
    </citation>
    <scope>NUCLEOTIDE SEQUENCE [LARGE SCALE GENOMIC DNA]</scope>
    <source>
        <strain evidence="2">Ta-2019</strain>
    </source>
</reference>
<sequence length="136" mass="14917">MKVPMGPPSATATASAPSMLEESGGIITSSSQPYVIPPWSEIPGHPYHVELVKDGAILDDLNVSQKGAYMFGRSDQCDFVLEHPTISRYHAVLQYKGNGDAFLYDLGSTHGSFVNKIQVRPRVYQELYVGDVLRFG</sequence>
<evidence type="ECO:0000313" key="2">
    <source>
        <dbReference type="EMBL" id="KAH9301581.1"/>
    </source>
</evidence>
<evidence type="ECO:0000313" key="3">
    <source>
        <dbReference type="Proteomes" id="UP000824469"/>
    </source>
</evidence>
<gene>
    <name evidence="2" type="ORF">KI387_013164</name>
</gene>
<proteinExistence type="predicted"/>
<dbReference type="InterPro" id="IPR000253">
    <property type="entry name" value="FHA_dom"/>
</dbReference>
<dbReference type="EMBL" id="JAHRHJ020000009">
    <property type="protein sequence ID" value="KAH9301581.1"/>
    <property type="molecule type" value="Genomic_DNA"/>
</dbReference>
<dbReference type="FunFam" id="2.60.200.20:FF:000053">
    <property type="entry name" value="Os06g0275900 protein"/>
    <property type="match status" value="1"/>
</dbReference>
<protein>
    <recommendedName>
        <fullName evidence="1">FHA domain-containing protein</fullName>
    </recommendedName>
</protein>
<dbReference type="Pfam" id="PF00498">
    <property type="entry name" value="FHA"/>
    <property type="match status" value="1"/>
</dbReference>
<organism evidence="2 3">
    <name type="scientific">Taxus chinensis</name>
    <name type="common">Chinese yew</name>
    <name type="synonym">Taxus wallichiana var. chinensis</name>
    <dbReference type="NCBI Taxonomy" id="29808"/>
    <lineage>
        <taxon>Eukaryota</taxon>
        <taxon>Viridiplantae</taxon>
        <taxon>Streptophyta</taxon>
        <taxon>Embryophyta</taxon>
        <taxon>Tracheophyta</taxon>
        <taxon>Spermatophyta</taxon>
        <taxon>Pinopsida</taxon>
        <taxon>Pinidae</taxon>
        <taxon>Conifers II</taxon>
        <taxon>Cupressales</taxon>
        <taxon>Taxaceae</taxon>
        <taxon>Taxus</taxon>
    </lineage>
</organism>
<name>A0AA38CHH4_TAXCH</name>
<feature type="non-terminal residue" evidence="2">
    <location>
        <position position="1"/>
    </location>
</feature>
<dbReference type="Proteomes" id="UP000824469">
    <property type="component" value="Unassembled WGS sequence"/>
</dbReference>
<evidence type="ECO:0000259" key="1">
    <source>
        <dbReference type="PROSITE" id="PS50006"/>
    </source>
</evidence>
<dbReference type="SMART" id="SM00240">
    <property type="entry name" value="FHA"/>
    <property type="match status" value="1"/>
</dbReference>
<dbReference type="AlphaFoldDB" id="A0AA38CHH4"/>
<dbReference type="SUPFAM" id="SSF49879">
    <property type="entry name" value="SMAD/FHA domain"/>
    <property type="match status" value="1"/>
</dbReference>
<dbReference type="PROSITE" id="PS50006">
    <property type="entry name" value="FHA_DOMAIN"/>
    <property type="match status" value="1"/>
</dbReference>